<dbReference type="VEuPathDB" id="FungiDB:PYU1_G008895"/>
<organism evidence="2 3">
    <name type="scientific">Globisporangium ultimum (strain ATCC 200006 / CBS 805.95 / DAOM BR144)</name>
    <name type="common">Pythium ultimum</name>
    <dbReference type="NCBI Taxonomy" id="431595"/>
    <lineage>
        <taxon>Eukaryota</taxon>
        <taxon>Sar</taxon>
        <taxon>Stramenopiles</taxon>
        <taxon>Oomycota</taxon>
        <taxon>Peronosporomycetes</taxon>
        <taxon>Pythiales</taxon>
        <taxon>Pythiaceae</taxon>
        <taxon>Globisporangium</taxon>
    </lineage>
</organism>
<name>K3WVB5_GLOUD</name>
<dbReference type="SUPFAM" id="SSF81837">
    <property type="entry name" value="BEACH domain"/>
    <property type="match status" value="1"/>
</dbReference>
<dbReference type="InterPro" id="IPR036372">
    <property type="entry name" value="BEACH_dom_sf"/>
</dbReference>
<evidence type="ECO:0000259" key="1">
    <source>
        <dbReference type="PROSITE" id="PS50197"/>
    </source>
</evidence>
<dbReference type="AlphaFoldDB" id="K3WVB5"/>
<dbReference type="Gene3D" id="1.10.1540.10">
    <property type="entry name" value="BEACH domain"/>
    <property type="match status" value="1"/>
</dbReference>
<dbReference type="STRING" id="431595.K3WVB5"/>
<dbReference type="EMBL" id="GL376599">
    <property type="status" value="NOT_ANNOTATED_CDS"/>
    <property type="molecule type" value="Genomic_DNA"/>
</dbReference>
<dbReference type="eggNOG" id="KOG1786">
    <property type="taxonomic scope" value="Eukaryota"/>
</dbReference>
<reference evidence="3" key="1">
    <citation type="journal article" date="2010" name="Genome Biol.">
        <title>Genome sequence of the necrotrophic plant pathogen Pythium ultimum reveals original pathogenicity mechanisms and effector repertoire.</title>
        <authorList>
            <person name="Levesque C.A."/>
            <person name="Brouwer H."/>
            <person name="Cano L."/>
            <person name="Hamilton J.P."/>
            <person name="Holt C."/>
            <person name="Huitema E."/>
            <person name="Raffaele S."/>
            <person name="Robideau G.P."/>
            <person name="Thines M."/>
            <person name="Win J."/>
            <person name="Zerillo M.M."/>
            <person name="Beakes G.W."/>
            <person name="Boore J.L."/>
            <person name="Busam D."/>
            <person name="Dumas B."/>
            <person name="Ferriera S."/>
            <person name="Fuerstenberg S.I."/>
            <person name="Gachon C.M."/>
            <person name="Gaulin E."/>
            <person name="Govers F."/>
            <person name="Grenville-Briggs L."/>
            <person name="Horner N."/>
            <person name="Hostetler J."/>
            <person name="Jiang R.H."/>
            <person name="Johnson J."/>
            <person name="Krajaejun T."/>
            <person name="Lin H."/>
            <person name="Meijer H.J."/>
            <person name="Moore B."/>
            <person name="Morris P."/>
            <person name="Phuntmart V."/>
            <person name="Puiu D."/>
            <person name="Shetty J."/>
            <person name="Stajich J.E."/>
            <person name="Tripathy S."/>
            <person name="Wawra S."/>
            <person name="van West P."/>
            <person name="Whitty B.R."/>
            <person name="Coutinho P.M."/>
            <person name="Henrissat B."/>
            <person name="Martin F."/>
            <person name="Thomas P.D."/>
            <person name="Tyler B.M."/>
            <person name="De Vries R.P."/>
            <person name="Kamoun S."/>
            <person name="Yandell M."/>
            <person name="Tisserat N."/>
            <person name="Buell C.R."/>
        </authorList>
    </citation>
    <scope>NUCLEOTIDE SEQUENCE</scope>
    <source>
        <strain evidence="3">DAOM:BR144</strain>
    </source>
</reference>
<dbReference type="HOGENOM" id="CLU_770477_0_0_1"/>
<dbReference type="InterPro" id="IPR000409">
    <property type="entry name" value="BEACH_dom"/>
</dbReference>
<dbReference type="SMART" id="SM01026">
    <property type="entry name" value="Beach"/>
    <property type="match status" value="1"/>
</dbReference>
<dbReference type="PROSITE" id="PS50197">
    <property type="entry name" value="BEACH"/>
    <property type="match status" value="1"/>
</dbReference>
<dbReference type="InParanoid" id="K3WVB5"/>
<proteinExistence type="predicted"/>
<reference evidence="2" key="3">
    <citation type="submission" date="2015-02" db="UniProtKB">
        <authorList>
            <consortium name="EnsemblProtists"/>
        </authorList>
    </citation>
    <scope>IDENTIFICATION</scope>
    <source>
        <strain evidence="2">DAOM BR144</strain>
    </source>
</reference>
<reference evidence="3" key="2">
    <citation type="submission" date="2010-04" db="EMBL/GenBank/DDBJ databases">
        <authorList>
            <person name="Buell R."/>
            <person name="Hamilton J."/>
            <person name="Hostetler J."/>
        </authorList>
    </citation>
    <scope>NUCLEOTIDE SEQUENCE [LARGE SCALE GENOMIC DNA]</scope>
    <source>
        <strain evidence="3">DAOM:BR144</strain>
    </source>
</reference>
<feature type="domain" description="BEACH" evidence="1">
    <location>
        <begin position="1"/>
        <end position="210"/>
    </location>
</feature>
<keyword evidence="3" id="KW-1185">Reference proteome</keyword>
<dbReference type="EnsemblProtists" id="PYU1_T008913">
    <property type="protein sequence ID" value="PYU1_T008913"/>
    <property type="gene ID" value="PYU1_G008895"/>
</dbReference>
<evidence type="ECO:0000313" key="2">
    <source>
        <dbReference type="EnsemblProtists" id="PYU1_T008913"/>
    </source>
</evidence>
<dbReference type="PANTHER" id="PTHR44662">
    <property type="entry name" value="WD REPEAT-CONTAINING PROTEIN 81"/>
    <property type="match status" value="1"/>
</dbReference>
<protein>
    <recommendedName>
        <fullName evidence="1">BEACH domain-containing protein</fullName>
    </recommendedName>
</protein>
<dbReference type="Proteomes" id="UP000019132">
    <property type="component" value="Unassembled WGS sequence"/>
</dbReference>
<evidence type="ECO:0000313" key="3">
    <source>
        <dbReference type="Proteomes" id="UP000019132"/>
    </source>
</evidence>
<accession>K3WVB5</accession>
<dbReference type="Pfam" id="PF02138">
    <property type="entry name" value="Beach"/>
    <property type="match status" value="1"/>
</dbReference>
<dbReference type="PANTHER" id="PTHR44662:SF1">
    <property type="entry name" value="WD REPEAT-CONTAINING PROTEIN 81"/>
    <property type="match status" value="1"/>
</dbReference>
<dbReference type="InterPro" id="IPR052651">
    <property type="entry name" value="WDR81"/>
</dbReference>
<sequence length="360" mass="40856">MDFRARDSGWRDLSKSKFRLNKGDNQLDRTYENSVIPHHITESLSEITYYIYLARRTPMTLLRQVVRSNFQAKEYPSSIVRMYDWTPDECIPEFYTEPDVFKSIHGQEMEDLELPTWCEDAADFIRVHRKMLEGDEVSSQLHIWIDLNFGVSLSGDQAIKQKNVPLKVQKESQLGKSPGFVQVFDVPHPARKTVKKSLPGVILESSLTCSFLQGEGTDSEQVDRLQLPTTLFRPSEMKKQAEGMLAKALLIANDSNEVVTASNNDAFDGARVVQSSHLTLKNTLSRSLEAATKNEISPTVAWIRASPVTTFKLERWKCKVPNSITAGNGNSEFLSPGFSSCSYTKQCDWRRICICISCWK</sequence>